<dbReference type="AlphaFoldDB" id="A0A238KM17"/>
<protein>
    <submittedName>
        <fullName evidence="1">Uncharacterized protein</fullName>
    </submittedName>
</protein>
<dbReference type="EMBL" id="FXYD01000005">
    <property type="protein sequence ID" value="SMX43791.1"/>
    <property type="molecule type" value="Genomic_DNA"/>
</dbReference>
<sequence>MRELFKILFFPFTSLIPWRRVLPYTTVVNPRRDTRAMENTQVANPANANRLHVFHGSFASELEATDYCLKPMGRNKPEPLTRDLPDATIDTNEIEIVFGPKRIGVAIPMLTQHPDGLFHQVGTSNTLVLISEAAFYGLHYTLNDTPVLRYAGAFEVT</sequence>
<accession>A0A238KM17</accession>
<gene>
    <name evidence="1" type="ORF">OCA8868_03040</name>
</gene>
<evidence type="ECO:0000313" key="2">
    <source>
        <dbReference type="Proteomes" id="UP000203464"/>
    </source>
</evidence>
<keyword evidence="2" id="KW-1185">Reference proteome</keyword>
<reference evidence="2" key="1">
    <citation type="submission" date="2017-05" db="EMBL/GenBank/DDBJ databases">
        <authorList>
            <person name="Rodrigo-Torres L."/>
            <person name="Arahal R. D."/>
            <person name="Lucena T."/>
        </authorList>
    </citation>
    <scope>NUCLEOTIDE SEQUENCE [LARGE SCALE GENOMIC DNA]</scope>
    <source>
        <strain evidence="2">CECT 8868</strain>
    </source>
</reference>
<dbReference type="RefSeq" id="WP_143849653.1">
    <property type="nucleotide sequence ID" value="NZ_FXYD01000005.1"/>
</dbReference>
<dbReference type="OrthoDB" id="7862941at2"/>
<proteinExistence type="predicted"/>
<dbReference type="Proteomes" id="UP000203464">
    <property type="component" value="Unassembled WGS sequence"/>
</dbReference>
<evidence type="ECO:0000313" key="1">
    <source>
        <dbReference type="EMBL" id="SMX43791.1"/>
    </source>
</evidence>
<organism evidence="1 2">
    <name type="scientific">Octadecabacter ascidiaceicola</name>
    <dbReference type="NCBI Taxonomy" id="1655543"/>
    <lineage>
        <taxon>Bacteria</taxon>
        <taxon>Pseudomonadati</taxon>
        <taxon>Pseudomonadota</taxon>
        <taxon>Alphaproteobacteria</taxon>
        <taxon>Rhodobacterales</taxon>
        <taxon>Roseobacteraceae</taxon>
        <taxon>Octadecabacter</taxon>
    </lineage>
</organism>
<name>A0A238KM17_9RHOB</name>